<organism evidence="11 12">
    <name type="scientific">Methylosinus trichosporium (strain ATCC 35070 / NCIMB 11131 / UNIQEM 75 / OB3b)</name>
    <dbReference type="NCBI Taxonomy" id="595536"/>
    <lineage>
        <taxon>Bacteria</taxon>
        <taxon>Pseudomonadati</taxon>
        <taxon>Pseudomonadota</taxon>
        <taxon>Alphaproteobacteria</taxon>
        <taxon>Hyphomicrobiales</taxon>
        <taxon>Methylocystaceae</taxon>
        <taxon>Methylosinus</taxon>
    </lineage>
</organism>
<feature type="transmembrane region" description="Helical" evidence="10">
    <location>
        <begin position="391"/>
        <end position="413"/>
    </location>
</feature>
<sequence length="536" mass="55775">MDDDTDLLLAAFVVLGCMTLPVMLRLAQGRRPRRRSEKLAEATDLVSLGGGRRLALTRDAFGERLVLLGGATDLVIEPRIDDAPPALVEEAPPAPPSELAGLFPLGLLSILSGVLVGLLCGGFRLALQWADAMRSAIPIWMQDRPALGCAIMIFGAAAATWLAAFLVRRIVPSAVGSGIPHVESVLHRQEPPASPILLPVKFIGGVLAIGAGLALGREGPSVQMGATLAHQIARLFRRQWRDAEALLASGAGAGLAAAFNAPLAGSAFVLEELLRRFDMRHATVALGSSVGAIAVMRLIVGPTPELRVAPHFDVAALDIAASLLIGVAAGLVSLAYNRAILGALDLADDLPWKIERKAALVGAAIGALAFFAPGVVGGGETLTQRTLDGDFALAALPIIFALRFLLGVVSYAAGTPGGLFAPLLTLGAELGFFIGLVLHGADAQEKGMAYAIVGMAAYFAAVVRAPLTGMILITEMTNSSELLLPMLAACFAAMATAAACRNEPIYDALKERAARLARRAQEEAEDAAAPTRGRDD</sequence>
<evidence type="ECO:0000256" key="4">
    <source>
        <dbReference type="ARBA" id="ARBA00022989"/>
    </source>
</evidence>
<evidence type="ECO:0000256" key="8">
    <source>
        <dbReference type="ARBA" id="ARBA00023214"/>
    </source>
</evidence>
<feature type="transmembrane region" description="Helical" evidence="10">
    <location>
        <begin position="282"/>
        <end position="300"/>
    </location>
</feature>
<evidence type="ECO:0000256" key="1">
    <source>
        <dbReference type="ARBA" id="ARBA00004141"/>
    </source>
</evidence>
<feature type="transmembrane region" description="Helical" evidence="10">
    <location>
        <begin position="419"/>
        <end position="438"/>
    </location>
</feature>
<dbReference type="Proteomes" id="UP000230709">
    <property type="component" value="Chromosome"/>
</dbReference>
<accession>A0A2D2D1I0</accession>
<keyword evidence="8" id="KW-0868">Chloride</keyword>
<keyword evidence="2" id="KW-0813">Transport</keyword>
<dbReference type="Pfam" id="PF00654">
    <property type="entry name" value="Voltage_CLC"/>
    <property type="match status" value="1"/>
</dbReference>
<name>A0A2D2D1I0_METT3</name>
<feature type="transmembrane region" description="Helical" evidence="10">
    <location>
        <begin position="358"/>
        <end position="379"/>
    </location>
</feature>
<dbReference type="InterPro" id="IPR050368">
    <property type="entry name" value="ClC-type_chloride_channel"/>
</dbReference>
<evidence type="ECO:0000256" key="9">
    <source>
        <dbReference type="ARBA" id="ARBA00023303"/>
    </source>
</evidence>
<feature type="transmembrane region" description="Helical" evidence="10">
    <location>
        <begin position="312"/>
        <end position="336"/>
    </location>
</feature>
<dbReference type="KEGG" id="mtw:CQW49_13815"/>
<evidence type="ECO:0000256" key="5">
    <source>
        <dbReference type="ARBA" id="ARBA00023065"/>
    </source>
</evidence>
<keyword evidence="3 10" id="KW-0812">Transmembrane</keyword>
<feature type="transmembrane region" description="Helical" evidence="10">
    <location>
        <begin position="147"/>
        <end position="167"/>
    </location>
</feature>
<proteinExistence type="predicted"/>
<evidence type="ECO:0000313" key="11">
    <source>
        <dbReference type="EMBL" id="ATQ68840.1"/>
    </source>
</evidence>
<gene>
    <name evidence="11" type="ORF">CQW49_13815</name>
</gene>
<dbReference type="PRINTS" id="PR00762">
    <property type="entry name" value="CLCHANNEL"/>
</dbReference>
<dbReference type="STRING" id="595536.GCA_000178815_02404"/>
<evidence type="ECO:0000256" key="3">
    <source>
        <dbReference type="ARBA" id="ARBA00022692"/>
    </source>
</evidence>
<keyword evidence="5" id="KW-0406">Ion transport</keyword>
<reference evidence="12" key="1">
    <citation type="submission" date="2017-10" db="EMBL/GenBank/DDBJ databases">
        <title>Completed PacBio SMRT sequence of Methylosinus trichosporium OB3b reveals presence of a third large plasmid.</title>
        <authorList>
            <person name="Charles T.C."/>
            <person name="Lynch M.D.J."/>
            <person name="Heil J.R."/>
            <person name="Cheng J."/>
        </authorList>
    </citation>
    <scope>NUCLEOTIDE SEQUENCE [LARGE SCALE GENOMIC DNA]</scope>
    <source>
        <strain evidence="12">OB3b</strain>
    </source>
</reference>
<evidence type="ECO:0000313" key="12">
    <source>
        <dbReference type="Proteomes" id="UP000230709"/>
    </source>
</evidence>
<keyword evidence="6 10" id="KW-0472">Membrane</keyword>
<dbReference type="InterPro" id="IPR001807">
    <property type="entry name" value="ClC"/>
</dbReference>
<evidence type="ECO:0000256" key="7">
    <source>
        <dbReference type="ARBA" id="ARBA00023173"/>
    </source>
</evidence>
<feature type="transmembrane region" description="Helical" evidence="10">
    <location>
        <begin position="450"/>
        <end position="476"/>
    </location>
</feature>
<comment type="subcellular location">
    <subcellularLocation>
        <location evidence="1">Membrane</location>
        <topology evidence="1">Multi-pass membrane protein</topology>
    </subcellularLocation>
</comment>
<evidence type="ECO:0000256" key="2">
    <source>
        <dbReference type="ARBA" id="ARBA00022448"/>
    </source>
</evidence>
<dbReference type="AlphaFoldDB" id="A0A2D2D1I0"/>
<evidence type="ECO:0000256" key="10">
    <source>
        <dbReference type="SAM" id="Phobius"/>
    </source>
</evidence>
<dbReference type="PANTHER" id="PTHR43427:SF6">
    <property type="entry name" value="CHLORIDE CHANNEL PROTEIN CLC-E"/>
    <property type="match status" value="1"/>
</dbReference>
<dbReference type="GO" id="GO:0005254">
    <property type="term" value="F:chloride channel activity"/>
    <property type="evidence" value="ECO:0007669"/>
    <property type="project" value="UniProtKB-KW"/>
</dbReference>
<dbReference type="NCBIfam" id="NF003640">
    <property type="entry name" value="PRK05277.1"/>
    <property type="match status" value="1"/>
</dbReference>
<dbReference type="RefSeq" id="WP_004448490.1">
    <property type="nucleotide sequence ID" value="NZ_ADVE02000001.1"/>
</dbReference>
<feature type="transmembrane region" description="Helical" evidence="10">
    <location>
        <begin position="7"/>
        <end position="27"/>
    </location>
</feature>
<dbReference type="PANTHER" id="PTHR43427">
    <property type="entry name" value="CHLORIDE CHANNEL PROTEIN CLC-E"/>
    <property type="match status" value="1"/>
</dbReference>
<evidence type="ECO:0000256" key="6">
    <source>
        <dbReference type="ARBA" id="ARBA00023136"/>
    </source>
</evidence>
<dbReference type="SUPFAM" id="SSF81340">
    <property type="entry name" value="Clc chloride channel"/>
    <property type="match status" value="1"/>
</dbReference>
<dbReference type="EMBL" id="CP023737">
    <property type="protein sequence ID" value="ATQ68840.1"/>
    <property type="molecule type" value="Genomic_DNA"/>
</dbReference>
<dbReference type="Gene3D" id="1.10.3080.10">
    <property type="entry name" value="Clc chloride channel"/>
    <property type="match status" value="1"/>
</dbReference>
<feature type="transmembrane region" description="Helical" evidence="10">
    <location>
        <begin position="482"/>
        <end position="500"/>
    </location>
</feature>
<dbReference type="GO" id="GO:0034707">
    <property type="term" value="C:chloride channel complex"/>
    <property type="evidence" value="ECO:0007669"/>
    <property type="project" value="UniProtKB-KW"/>
</dbReference>
<feature type="transmembrane region" description="Helical" evidence="10">
    <location>
        <begin position="196"/>
        <end position="215"/>
    </location>
</feature>
<feature type="transmembrane region" description="Helical" evidence="10">
    <location>
        <begin position="102"/>
        <end position="127"/>
    </location>
</feature>
<keyword evidence="7" id="KW-0869">Chloride channel</keyword>
<keyword evidence="12" id="KW-1185">Reference proteome</keyword>
<keyword evidence="9" id="KW-0407">Ion channel</keyword>
<feature type="transmembrane region" description="Helical" evidence="10">
    <location>
        <begin position="245"/>
        <end position="270"/>
    </location>
</feature>
<dbReference type="InterPro" id="IPR014743">
    <property type="entry name" value="Cl-channel_core"/>
</dbReference>
<protein>
    <submittedName>
        <fullName evidence="11">H(+)/Cl(-) exchange transporter ClcA</fullName>
    </submittedName>
</protein>
<keyword evidence="4 10" id="KW-1133">Transmembrane helix</keyword>
<dbReference type="CDD" id="cd01031">
    <property type="entry name" value="EriC"/>
    <property type="match status" value="1"/>
</dbReference>